<reference evidence="5 6" key="1">
    <citation type="submission" date="2018-08" db="EMBL/GenBank/DDBJ databases">
        <title>Aphanomyces genome sequencing and annotation.</title>
        <authorList>
            <person name="Minardi D."/>
            <person name="Oidtmann B."/>
            <person name="Van Der Giezen M."/>
            <person name="Studholme D.J."/>
        </authorList>
    </citation>
    <scope>NUCLEOTIDE SEQUENCE [LARGE SCALE GENOMIC DNA]</scope>
    <source>
        <strain evidence="5 6">197901</strain>
    </source>
</reference>
<evidence type="ECO:0000256" key="2">
    <source>
        <dbReference type="PROSITE-ProRule" id="PRU00168"/>
    </source>
</evidence>
<evidence type="ECO:0000256" key="3">
    <source>
        <dbReference type="SAM" id="MobiDB-lite"/>
    </source>
</evidence>
<name>A0A397EP54_APHAT</name>
<dbReference type="PANTHER" id="PTHR23113:SF365">
    <property type="entry name" value="RAS-GEF DOMAIN-CONTAINING PROTEIN"/>
    <property type="match status" value="1"/>
</dbReference>
<evidence type="ECO:0000313" key="5">
    <source>
        <dbReference type="EMBL" id="RHY84545.1"/>
    </source>
</evidence>
<dbReference type="SUPFAM" id="SSF47923">
    <property type="entry name" value="Ypt/Rab-GAP domain of gyp1p"/>
    <property type="match status" value="1"/>
</dbReference>
<proteinExistence type="predicted"/>
<dbReference type="Gene3D" id="1.10.10.750">
    <property type="entry name" value="Ypt/Rab-GAP domain of gyp1p, domain 1"/>
    <property type="match status" value="1"/>
</dbReference>
<dbReference type="Pfam" id="PF00617">
    <property type="entry name" value="RasGEF"/>
    <property type="match status" value="1"/>
</dbReference>
<dbReference type="PROSITE" id="PS50009">
    <property type="entry name" value="RASGEF_CAT"/>
    <property type="match status" value="1"/>
</dbReference>
<dbReference type="AlphaFoldDB" id="A0A397EP54"/>
<dbReference type="PANTHER" id="PTHR23113">
    <property type="entry name" value="GUANINE NUCLEOTIDE EXCHANGE FACTOR"/>
    <property type="match status" value="1"/>
</dbReference>
<dbReference type="Proteomes" id="UP000266196">
    <property type="component" value="Unassembled WGS sequence"/>
</dbReference>
<dbReference type="InterPro" id="IPR036964">
    <property type="entry name" value="RASGEF_cat_dom_sf"/>
</dbReference>
<accession>A0A397EP54</accession>
<evidence type="ECO:0000259" key="4">
    <source>
        <dbReference type="PROSITE" id="PS50009"/>
    </source>
</evidence>
<dbReference type="InterPro" id="IPR035969">
    <property type="entry name" value="Rab-GAP_TBC_sf"/>
</dbReference>
<keyword evidence="1 2" id="KW-0344">Guanine-nucleotide releasing factor</keyword>
<feature type="region of interest" description="Disordered" evidence="3">
    <location>
        <begin position="1"/>
        <end position="23"/>
    </location>
</feature>
<dbReference type="InterPro" id="IPR001895">
    <property type="entry name" value="RASGEF_cat_dom"/>
</dbReference>
<dbReference type="VEuPathDB" id="FungiDB:H257_00032"/>
<dbReference type="GO" id="GO:0005085">
    <property type="term" value="F:guanyl-nucleotide exchange factor activity"/>
    <property type="evidence" value="ECO:0007669"/>
    <property type="project" value="UniProtKB-KW"/>
</dbReference>
<dbReference type="Gene3D" id="1.10.840.10">
    <property type="entry name" value="Ras guanine-nucleotide exchange factors catalytic domain"/>
    <property type="match status" value="1"/>
</dbReference>
<dbReference type="InterPro" id="IPR008937">
    <property type="entry name" value="Ras-like_GEF"/>
</dbReference>
<evidence type="ECO:0000313" key="6">
    <source>
        <dbReference type="Proteomes" id="UP000266196"/>
    </source>
</evidence>
<dbReference type="GO" id="GO:0007264">
    <property type="term" value="P:small GTPase-mediated signal transduction"/>
    <property type="evidence" value="ECO:0007669"/>
    <property type="project" value="InterPro"/>
</dbReference>
<comment type="caution">
    <text evidence="5">The sequence shown here is derived from an EMBL/GenBank/DDBJ whole genome shotgun (WGS) entry which is preliminary data.</text>
</comment>
<feature type="region of interest" description="Disordered" evidence="3">
    <location>
        <begin position="98"/>
        <end position="120"/>
    </location>
</feature>
<feature type="domain" description="Ras-GEF" evidence="4">
    <location>
        <begin position="184"/>
        <end position="393"/>
    </location>
</feature>
<evidence type="ECO:0000256" key="1">
    <source>
        <dbReference type="ARBA" id="ARBA00022658"/>
    </source>
</evidence>
<organism evidence="5 6">
    <name type="scientific">Aphanomyces astaci</name>
    <name type="common">Crayfish plague agent</name>
    <dbReference type="NCBI Taxonomy" id="112090"/>
    <lineage>
        <taxon>Eukaryota</taxon>
        <taxon>Sar</taxon>
        <taxon>Stramenopiles</taxon>
        <taxon>Oomycota</taxon>
        <taxon>Saprolegniomycetes</taxon>
        <taxon>Saprolegniales</taxon>
        <taxon>Verrucalvaceae</taxon>
        <taxon>Aphanomyces</taxon>
    </lineage>
</organism>
<dbReference type="SUPFAM" id="SSF48366">
    <property type="entry name" value="Ras GEF"/>
    <property type="match status" value="1"/>
</dbReference>
<protein>
    <recommendedName>
        <fullName evidence="4">Ras-GEF domain-containing protein</fullName>
    </recommendedName>
</protein>
<sequence>MESEAIGAGNGEASVTPIAPEASPKSNVFKTALKNLSSGTKKEKTSNILQSATTGFFGRKKASSNPPLFPGSVKQASFCGAQLPPVWATPPPAVKHLHPTDDTNAKSNDTTTVPGPRNAAGNLRSEQFAALLKSDKDSVDLERLRELSWGGVPVEFRPLVWKLLLSYVPAHKDRRDAMLTRKRSEYRDLLHQYYYIPDTDRGIKEQETLHQSATLTPAYDKSRLLHNHISLWVINQILAREDVVDRGQILSYYVKVAGKCLTPLRNFDGFVAIMYALNDSSIFRLKKTWGRLPPPVRTLWQELKQWTEKGARPLHKLMKEGALPSIPYLGLVGQQFIVAQEYPDFVQNDLVNLKKMRLRGNVVRLVLPCQKTPYIFTPDKRLLVRSIPLSPTM</sequence>
<dbReference type="EMBL" id="QUTE01020810">
    <property type="protein sequence ID" value="RHY84545.1"/>
    <property type="molecule type" value="Genomic_DNA"/>
</dbReference>
<dbReference type="InterPro" id="IPR023578">
    <property type="entry name" value="Ras_GEF_dom_sf"/>
</dbReference>
<dbReference type="SMART" id="SM00147">
    <property type="entry name" value="RasGEF"/>
    <property type="match status" value="1"/>
</dbReference>
<dbReference type="VEuPathDB" id="FungiDB:H257_11443"/>
<gene>
    <name evidence="5" type="ORF">DYB31_005281</name>
</gene>